<proteinExistence type="predicted"/>
<dbReference type="EMBL" id="JACRTI010000024">
    <property type="protein sequence ID" value="MBC8602237.1"/>
    <property type="molecule type" value="Genomic_DNA"/>
</dbReference>
<name>A0A3D8HDM5_9BACT</name>
<organism evidence="2 3">
    <name type="scientific">Parabacteroides acidifaciens</name>
    <dbReference type="NCBI Taxonomy" id="2290935"/>
    <lineage>
        <taxon>Bacteria</taxon>
        <taxon>Pseudomonadati</taxon>
        <taxon>Bacteroidota</taxon>
        <taxon>Bacteroidia</taxon>
        <taxon>Bacteroidales</taxon>
        <taxon>Tannerellaceae</taxon>
        <taxon>Parabacteroides</taxon>
    </lineage>
</organism>
<evidence type="ECO:0000313" key="2">
    <source>
        <dbReference type="EMBL" id="RDU49048.1"/>
    </source>
</evidence>
<evidence type="ECO:0008006" key="5">
    <source>
        <dbReference type="Google" id="ProtNLM"/>
    </source>
</evidence>
<protein>
    <recommendedName>
        <fullName evidence="5">HTH domain-containing protein</fullName>
    </recommendedName>
</protein>
<dbReference type="RefSeq" id="WP_115499743.1">
    <property type="nucleotide sequence ID" value="NZ_JACRTI010000024.1"/>
</dbReference>
<comment type="caution">
    <text evidence="2">The sequence shown here is derived from an EMBL/GenBank/DDBJ whole genome shotgun (WGS) entry which is preliminary data.</text>
</comment>
<reference evidence="2 3" key="1">
    <citation type="submission" date="2018-07" db="EMBL/GenBank/DDBJ databases">
        <title>Parabacteroides acidifaciens nov. sp., isolated from human feces.</title>
        <authorList>
            <person name="Wang Y.J."/>
        </authorList>
    </citation>
    <scope>NUCLEOTIDE SEQUENCE [LARGE SCALE GENOMIC DNA]</scope>
    <source>
        <strain evidence="2 3">426-9</strain>
    </source>
</reference>
<dbReference type="AlphaFoldDB" id="A0A3D8HDM5"/>
<sequence length="92" mass="11001">MKYVDLKKLLYMDSLIQRECTGTPGKLARRLELSRATFFEYLAYLRNELMVDVRYDEYRETYYYGDNDLCSILGNKRCSVCQEKYCFESADN</sequence>
<accession>A0A3D8HDM5</accession>
<keyword evidence="4" id="KW-1185">Reference proteome</keyword>
<gene>
    <name evidence="2" type="ORF">DWU89_11255</name>
    <name evidence="1" type="ORF">H8784_10980</name>
</gene>
<dbReference type="Proteomes" id="UP000256321">
    <property type="component" value="Unassembled WGS sequence"/>
</dbReference>
<evidence type="ECO:0000313" key="4">
    <source>
        <dbReference type="Proteomes" id="UP000629596"/>
    </source>
</evidence>
<evidence type="ECO:0000313" key="1">
    <source>
        <dbReference type="EMBL" id="MBC8602237.1"/>
    </source>
</evidence>
<dbReference type="EMBL" id="QREV01000024">
    <property type="protein sequence ID" value="RDU49048.1"/>
    <property type="molecule type" value="Genomic_DNA"/>
</dbReference>
<reference evidence="1 4" key="2">
    <citation type="submission" date="2020-08" db="EMBL/GenBank/DDBJ databases">
        <title>Genome public.</title>
        <authorList>
            <person name="Liu C."/>
            <person name="Sun Q."/>
        </authorList>
    </citation>
    <scope>NUCLEOTIDE SEQUENCE [LARGE SCALE GENOMIC DNA]</scope>
    <source>
        <strain evidence="1 4">426_9</strain>
    </source>
</reference>
<evidence type="ECO:0000313" key="3">
    <source>
        <dbReference type="Proteomes" id="UP000256321"/>
    </source>
</evidence>
<dbReference type="Proteomes" id="UP000629596">
    <property type="component" value="Unassembled WGS sequence"/>
</dbReference>